<reference evidence="3" key="2">
    <citation type="journal article" date="2021" name="PeerJ">
        <title>Extensive microbial diversity within the chicken gut microbiome revealed by metagenomics and culture.</title>
        <authorList>
            <person name="Gilroy R."/>
            <person name="Ravi A."/>
            <person name="Getino M."/>
            <person name="Pursley I."/>
            <person name="Horton D.L."/>
            <person name="Alikhan N.F."/>
            <person name="Baker D."/>
            <person name="Gharbi K."/>
            <person name="Hall N."/>
            <person name="Watson M."/>
            <person name="Adriaenssens E.M."/>
            <person name="Foster-Nyarko E."/>
            <person name="Jarju S."/>
            <person name="Secka A."/>
            <person name="Antonio M."/>
            <person name="Oren A."/>
            <person name="Chaudhuri R.R."/>
            <person name="La Ragione R."/>
            <person name="Hildebrand F."/>
            <person name="Pallen M.J."/>
        </authorList>
    </citation>
    <scope>NUCLEOTIDE SEQUENCE</scope>
    <source>
        <strain evidence="3">CHK123-3438</strain>
    </source>
</reference>
<dbReference type="AlphaFoldDB" id="A0A9D1KFH8"/>
<proteinExistence type="predicted"/>
<dbReference type="CDD" id="cd00118">
    <property type="entry name" value="LysM"/>
    <property type="match status" value="1"/>
</dbReference>
<feature type="domain" description="LysM" evidence="2">
    <location>
        <begin position="369"/>
        <end position="416"/>
    </location>
</feature>
<dbReference type="SUPFAM" id="SSF54106">
    <property type="entry name" value="LysM domain"/>
    <property type="match status" value="1"/>
</dbReference>
<dbReference type="Proteomes" id="UP000886860">
    <property type="component" value="Unassembled WGS sequence"/>
</dbReference>
<dbReference type="Gene3D" id="3.10.350.10">
    <property type="entry name" value="LysM domain"/>
    <property type="match status" value="1"/>
</dbReference>
<dbReference type="InterPro" id="IPR018392">
    <property type="entry name" value="LysM"/>
</dbReference>
<evidence type="ECO:0000313" key="3">
    <source>
        <dbReference type="EMBL" id="HIT41306.1"/>
    </source>
</evidence>
<dbReference type="EMBL" id="DVKS01000069">
    <property type="protein sequence ID" value="HIT41306.1"/>
    <property type="molecule type" value="Genomic_DNA"/>
</dbReference>
<reference evidence="3" key="1">
    <citation type="submission" date="2020-10" db="EMBL/GenBank/DDBJ databases">
        <authorList>
            <person name="Gilroy R."/>
        </authorList>
    </citation>
    <scope>NUCLEOTIDE SEQUENCE</scope>
    <source>
        <strain evidence="3">CHK123-3438</strain>
    </source>
</reference>
<feature type="region of interest" description="Disordered" evidence="1">
    <location>
        <begin position="312"/>
        <end position="368"/>
    </location>
</feature>
<name>A0A9D1KFH8_9FIRM</name>
<accession>A0A9D1KFH8</accession>
<feature type="compositionally biased region" description="Polar residues" evidence="1">
    <location>
        <begin position="333"/>
        <end position="348"/>
    </location>
</feature>
<organism evidence="3 4">
    <name type="scientific">Candidatus Caccovicinus merdipullorum</name>
    <dbReference type="NCBI Taxonomy" id="2840724"/>
    <lineage>
        <taxon>Bacteria</taxon>
        <taxon>Bacillati</taxon>
        <taxon>Bacillota</taxon>
        <taxon>Clostridia</taxon>
        <taxon>Eubacteriales</taxon>
        <taxon>Candidatus Caccovicinus</taxon>
    </lineage>
</organism>
<dbReference type="Pfam" id="PF01476">
    <property type="entry name" value="LysM"/>
    <property type="match status" value="1"/>
</dbReference>
<protein>
    <submittedName>
        <fullName evidence="3">LysM peptidoglycan-binding domain-containing protein</fullName>
    </submittedName>
</protein>
<feature type="region of interest" description="Disordered" evidence="1">
    <location>
        <begin position="270"/>
        <end position="292"/>
    </location>
</feature>
<dbReference type="InterPro" id="IPR036779">
    <property type="entry name" value="LysM_dom_sf"/>
</dbReference>
<gene>
    <name evidence="3" type="ORF">IAB60_04235</name>
</gene>
<evidence type="ECO:0000313" key="4">
    <source>
        <dbReference type="Proteomes" id="UP000886860"/>
    </source>
</evidence>
<evidence type="ECO:0000259" key="2">
    <source>
        <dbReference type="PROSITE" id="PS51782"/>
    </source>
</evidence>
<comment type="caution">
    <text evidence="3">The sequence shown here is derived from an EMBL/GenBank/DDBJ whole genome shotgun (WGS) entry which is preliminary data.</text>
</comment>
<sequence length="417" mass="46099">MGELYEPYPRLPKNFRQIGERDDIVRVYVEDYVNTYLKRLFPAGGQDLRAGLLLGNTEEHGGLSYVFIDGALEMENVTETGEKVVFTEESWQKAYQAMEEMFPKRTVQGWFLCGAPGCQLSPLNYWKQHSQYFSEKNKLMYLNSGLEGEEALYITSSDGFYKLRGHCIYYERNQMMQDYMVLRKDNRRVESGGSDPVIRDFRRKMEQKKEMVRDQNHTIHFLRGMCGCLAVLTLAGGVAALNSVEKMKDMEAVMASVLPDADAVAGVFSPGGGGNTEAGVMTESEREAAEDPGAGMGIIVEEASGDVFPTAAVEDSGESKASGPSDASEDRLASSQPDSSGETESFGQSAEAVSGRASGRQLEPEPGQSVYVVQEGDTLYGICFKLYQNLSRVDEICRINGLDDVNMLEAGRRLIVP</sequence>
<dbReference type="SMART" id="SM00257">
    <property type="entry name" value="LysM"/>
    <property type="match status" value="1"/>
</dbReference>
<dbReference type="PROSITE" id="PS51782">
    <property type="entry name" value="LYSM"/>
    <property type="match status" value="1"/>
</dbReference>
<evidence type="ECO:0000256" key="1">
    <source>
        <dbReference type="SAM" id="MobiDB-lite"/>
    </source>
</evidence>